<keyword evidence="1" id="KW-1133">Transmembrane helix</keyword>
<keyword evidence="1" id="KW-0812">Transmembrane</keyword>
<gene>
    <name evidence="2" type="ORF">ACFL27_25820</name>
</gene>
<sequence>MTELLEGGHSELERLQLDQDRMKLFRNYRKNSGRFCLSGLGLAFFLHMQASDFATLTDALYSSERIWLLPSHGLFFILVGGCISGVAGVSFLLALLVKRAAACDYEKSLTLCSQAFLPFSLGCVNLLQFNTFLASITHFSYVITIDLAASIFIFSTVAVVISYATLLWPALGSTIRNISQCFNWSNKFQRRILLGFLFIISFTLYSLVGRYLPGLNGDEPHYLLIMQSILNDHDLDINNNYINKDYNAYIAGVLDRHVTIGRDETRYSTHPVGLAFLLAPAYYCGGYGGVVRLLNVLAAILSVQLFLLGMVIIRRLGWSLFLWFLVSFAPPILPYSAKVFPELPAALITVFVYRVIRYQKSLTVKMVFIIGLCLSILPWLQQRFIILSVLLAVYFVLLHWRQWHKCLWFLMPYLFSAMSLGLFYFVLYGDPLPSAPYTSIKMHSVWSLDILIRHGLWGLLFDQEFGLLIYAPVFLFIISGFWFKAQKDRLGSIFVFLLILSVYIPSAGFTLKWWGSWAPMGRYMVVLIPFLYELVAYVLARSLHSYLKWTLGLILWITMQFTIYLVQHYDLWIGAANGRSKLLSSLSVTVDLPQYFPSLVLADQHSYMILAVWIVFMIALNYGCVCSTQEEPSHPAPGSASQAREDSGFSRFLGEGSPDFPGHVFIRWSLLVLLTFFLLTTAGHFSQFFSHSYKSSSDFWLAAKRTLKDRGVIWSEMSHQGMDTPLLEYTYQTKRSAAGDGGSPSYLVSGPYITLPAGLYRAVYTIKLLDNSGHQVVAHLEVCTKRGHIKLASRTVHQSDFKNGETQQDFSLYFQLDQPTPNIETRVMAAHNVDFEIVTITVGTTEALRHKWRGRRLERLGFYAQALREYQAISIPESPYLTIVYHDKALLFAKLGRFNEAIENWQLYYTHHPHDRNAAQCLGELLIKFGDRDKGIELLRSLHSEPPP</sequence>
<feature type="transmembrane region" description="Helical" evidence="1">
    <location>
        <begin position="384"/>
        <end position="400"/>
    </location>
</feature>
<evidence type="ECO:0000313" key="3">
    <source>
        <dbReference type="Proteomes" id="UP001594351"/>
    </source>
</evidence>
<feature type="transmembrane region" description="Helical" evidence="1">
    <location>
        <begin position="362"/>
        <end position="378"/>
    </location>
</feature>
<feature type="transmembrane region" description="Helical" evidence="1">
    <location>
        <begin position="665"/>
        <end position="685"/>
    </location>
</feature>
<dbReference type="InterPro" id="IPR011990">
    <property type="entry name" value="TPR-like_helical_dom_sf"/>
</dbReference>
<dbReference type="SUPFAM" id="SSF48452">
    <property type="entry name" value="TPR-like"/>
    <property type="match status" value="1"/>
</dbReference>
<protein>
    <recommendedName>
        <fullName evidence="4">Tetratricopeptide repeat protein</fullName>
    </recommendedName>
</protein>
<feature type="transmembrane region" description="Helical" evidence="1">
    <location>
        <begin position="407"/>
        <end position="427"/>
    </location>
</feature>
<keyword evidence="3" id="KW-1185">Reference proteome</keyword>
<keyword evidence="1" id="KW-0472">Membrane</keyword>
<feature type="transmembrane region" description="Helical" evidence="1">
    <location>
        <begin position="520"/>
        <end position="539"/>
    </location>
</feature>
<evidence type="ECO:0000313" key="2">
    <source>
        <dbReference type="EMBL" id="MFC1853617.1"/>
    </source>
</evidence>
<feature type="transmembrane region" description="Helical" evidence="1">
    <location>
        <begin position="465"/>
        <end position="483"/>
    </location>
</feature>
<feature type="transmembrane region" description="Helical" evidence="1">
    <location>
        <begin position="490"/>
        <end position="514"/>
    </location>
</feature>
<feature type="transmembrane region" description="Helical" evidence="1">
    <location>
        <begin position="290"/>
        <end position="309"/>
    </location>
</feature>
<feature type="transmembrane region" description="Helical" evidence="1">
    <location>
        <begin position="546"/>
        <end position="566"/>
    </location>
</feature>
<feature type="transmembrane region" description="Helical" evidence="1">
    <location>
        <begin position="192"/>
        <end position="212"/>
    </location>
</feature>
<feature type="transmembrane region" description="Helical" evidence="1">
    <location>
        <begin position="35"/>
        <end position="54"/>
    </location>
</feature>
<proteinExistence type="predicted"/>
<accession>A0ABV6Z595</accession>
<comment type="caution">
    <text evidence="2">The sequence shown here is derived from an EMBL/GenBank/DDBJ whole genome shotgun (WGS) entry which is preliminary data.</text>
</comment>
<dbReference type="EMBL" id="JBHPBY010000552">
    <property type="protein sequence ID" value="MFC1853617.1"/>
    <property type="molecule type" value="Genomic_DNA"/>
</dbReference>
<feature type="transmembrane region" description="Helical" evidence="1">
    <location>
        <begin position="74"/>
        <end position="97"/>
    </location>
</feature>
<dbReference type="Proteomes" id="UP001594351">
    <property type="component" value="Unassembled WGS sequence"/>
</dbReference>
<organism evidence="2 3">
    <name type="scientific">candidate division CSSED10-310 bacterium</name>
    <dbReference type="NCBI Taxonomy" id="2855610"/>
    <lineage>
        <taxon>Bacteria</taxon>
        <taxon>Bacteria division CSSED10-310</taxon>
    </lineage>
</organism>
<dbReference type="Gene3D" id="1.25.40.10">
    <property type="entry name" value="Tetratricopeptide repeat domain"/>
    <property type="match status" value="1"/>
</dbReference>
<evidence type="ECO:0000256" key="1">
    <source>
        <dbReference type="SAM" id="Phobius"/>
    </source>
</evidence>
<feature type="transmembrane region" description="Helical" evidence="1">
    <location>
        <begin position="605"/>
        <end position="625"/>
    </location>
</feature>
<name>A0ABV6Z595_UNCC1</name>
<feature type="transmembrane region" description="Helical" evidence="1">
    <location>
        <begin position="147"/>
        <end position="171"/>
    </location>
</feature>
<feature type="transmembrane region" description="Helical" evidence="1">
    <location>
        <begin position="339"/>
        <end position="355"/>
    </location>
</feature>
<evidence type="ECO:0008006" key="4">
    <source>
        <dbReference type="Google" id="ProtNLM"/>
    </source>
</evidence>
<reference evidence="2 3" key="1">
    <citation type="submission" date="2024-09" db="EMBL/GenBank/DDBJ databases">
        <title>Laminarin stimulates single cell rates of sulfate reduction while oxygen inhibits transcriptomic activity in coastal marine sediment.</title>
        <authorList>
            <person name="Lindsay M."/>
            <person name="Orcutt B."/>
            <person name="Emerson D."/>
            <person name="Stepanauskas R."/>
            <person name="D'Angelo T."/>
        </authorList>
    </citation>
    <scope>NUCLEOTIDE SEQUENCE [LARGE SCALE GENOMIC DNA]</scope>
    <source>
        <strain evidence="2">SAG AM-311-K15</strain>
    </source>
</reference>